<proteinExistence type="inferred from homology"/>
<evidence type="ECO:0000313" key="4">
    <source>
        <dbReference type="Proteomes" id="UP000601768"/>
    </source>
</evidence>
<dbReference type="Pfam" id="PF00126">
    <property type="entry name" value="HTH_1"/>
    <property type="match status" value="1"/>
</dbReference>
<reference evidence="3" key="1">
    <citation type="journal article" date="2018" name="Int. J. Syst. Evol. Microbiol.">
        <title>Neptunicella marina gen. nov., sp. nov., isolated from surface seawater.</title>
        <authorList>
            <person name="Liu X."/>
            <person name="Lai Q."/>
            <person name="Du Y."/>
            <person name="Zhang X."/>
            <person name="Liu Z."/>
            <person name="Sun F."/>
            <person name="Shao Z."/>
        </authorList>
    </citation>
    <scope>NUCLEOTIDE SEQUENCE</scope>
    <source>
        <strain evidence="3">S27-2</strain>
    </source>
</reference>
<sequence>MQVSLPALKAFESAARLGSFKAAAAELSISPTAVSHHINNLEQRLSISLFVRTARKVTLTEPGKELATAAGLGFQTIEKAIEKIAQKDQQINVATTSSFAALVLIPALQDFYTQYPQCKVNITSGESIEADHFTLPIRFGETGKQSGADIIKPEQFNLYCGPQTAAQFNHSEQITIYTTDWKNSRLPKVPLQAWIELNSLHNSNINVRYYDQELFGIQQALLENAYVFCSDTLIQGYIKAGVLSGLNTQPISSRLCYYIADKQRHLSRHNIMFVEWLERLLKQN</sequence>
<dbReference type="PRINTS" id="PR00039">
    <property type="entry name" value="HTHLYSR"/>
</dbReference>
<organism evidence="3 4">
    <name type="scientific">Neptunicella marina</name>
    <dbReference type="NCBI Taxonomy" id="2125989"/>
    <lineage>
        <taxon>Bacteria</taxon>
        <taxon>Pseudomonadati</taxon>
        <taxon>Pseudomonadota</taxon>
        <taxon>Gammaproteobacteria</taxon>
        <taxon>Alteromonadales</taxon>
        <taxon>Alteromonadaceae</taxon>
        <taxon>Neptunicella</taxon>
    </lineage>
</organism>
<dbReference type="GO" id="GO:0006351">
    <property type="term" value="P:DNA-templated transcription"/>
    <property type="evidence" value="ECO:0007669"/>
    <property type="project" value="TreeGrafter"/>
</dbReference>
<evidence type="ECO:0000256" key="1">
    <source>
        <dbReference type="ARBA" id="ARBA00009437"/>
    </source>
</evidence>
<dbReference type="InterPro" id="IPR000847">
    <property type="entry name" value="LysR_HTH_N"/>
</dbReference>
<evidence type="ECO:0000313" key="3">
    <source>
        <dbReference type="EMBL" id="MBC3767071.1"/>
    </source>
</evidence>
<keyword evidence="4" id="KW-1185">Reference proteome</keyword>
<dbReference type="GO" id="GO:0043565">
    <property type="term" value="F:sequence-specific DNA binding"/>
    <property type="evidence" value="ECO:0007669"/>
    <property type="project" value="TreeGrafter"/>
</dbReference>
<dbReference type="EMBL" id="JACNEP010000013">
    <property type="protein sequence ID" value="MBC3767071.1"/>
    <property type="molecule type" value="Genomic_DNA"/>
</dbReference>
<dbReference type="PROSITE" id="PS50931">
    <property type="entry name" value="HTH_LYSR"/>
    <property type="match status" value="1"/>
</dbReference>
<gene>
    <name evidence="3" type="ORF">H8B19_14390</name>
</gene>
<comment type="similarity">
    <text evidence="1">Belongs to the LysR transcriptional regulatory family.</text>
</comment>
<feature type="domain" description="HTH lysR-type" evidence="2">
    <location>
        <begin position="3"/>
        <end position="60"/>
    </location>
</feature>
<reference evidence="3" key="2">
    <citation type="submission" date="2020-08" db="EMBL/GenBank/DDBJ databases">
        <authorList>
            <person name="Lai Q."/>
        </authorList>
    </citation>
    <scope>NUCLEOTIDE SEQUENCE</scope>
    <source>
        <strain evidence="3">S27-2</strain>
    </source>
</reference>
<dbReference type="InterPro" id="IPR058163">
    <property type="entry name" value="LysR-type_TF_proteobact-type"/>
</dbReference>
<dbReference type="InterPro" id="IPR036390">
    <property type="entry name" value="WH_DNA-bd_sf"/>
</dbReference>
<accession>A0A8J6IUR4</accession>
<name>A0A8J6IUR4_9ALTE</name>
<dbReference type="Gene3D" id="3.40.190.10">
    <property type="entry name" value="Periplasmic binding protein-like II"/>
    <property type="match status" value="2"/>
</dbReference>
<evidence type="ECO:0000259" key="2">
    <source>
        <dbReference type="PROSITE" id="PS50931"/>
    </source>
</evidence>
<dbReference type="PANTHER" id="PTHR30537">
    <property type="entry name" value="HTH-TYPE TRANSCRIPTIONAL REGULATOR"/>
    <property type="match status" value="1"/>
</dbReference>
<dbReference type="Proteomes" id="UP000601768">
    <property type="component" value="Unassembled WGS sequence"/>
</dbReference>
<protein>
    <submittedName>
        <fullName evidence="3">LysR family transcriptional regulator</fullName>
    </submittedName>
</protein>
<dbReference type="InterPro" id="IPR036388">
    <property type="entry name" value="WH-like_DNA-bd_sf"/>
</dbReference>
<dbReference type="SUPFAM" id="SSF53850">
    <property type="entry name" value="Periplasmic binding protein-like II"/>
    <property type="match status" value="1"/>
</dbReference>
<dbReference type="GO" id="GO:0003700">
    <property type="term" value="F:DNA-binding transcription factor activity"/>
    <property type="evidence" value="ECO:0007669"/>
    <property type="project" value="InterPro"/>
</dbReference>
<dbReference type="RefSeq" id="WP_186507586.1">
    <property type="nucleotide sequence ID" value="NZ_JACNEP010000013.1"/>
</dbReference>
<dbReference type="SUPFAM" id="SSF46785">
    <property type="entry name" value="Winged helix' DNA-binding domain"/>
    <property type="match status" value="1"/>
</dbReference>
<dbReference type="AlphaFoldDB" id="A0A8J6IUR4"/>
<dbReference type="Gene3D" id="1.10.10.10">
    <property type="entry name" value="Winged helix-like DNA-binding domain superfamily/Winged helix DNA-binding domain"/>
    <property type="match status" value="1"/>
</dbReference>
<comment type="caution">
    <text evidence="3">The sequence shown here is derived from an EMBL/GenBank/DDBJ whole genome shotgun (WGS) entry which is preliminary data.</text>
</comment>
<dbReference type="PANTHER" id="PTHR30537:SF74">
    <property type="entry name" value="HTH-TYPE TRANSCRIPTIONAL REGULATOR TRPI"/>
    <property type="match status" value="1"/>
</dbReference>